<dbReference type="RefSeq" id="WP_139274591.1">
    <property type="nucleotide sequence ID" value="NZ_FOAG01000017.1"/>
</dbReference>
<evidence type="ECO:0000313" key="2">
    <source>
        <dbReference type="Proteomes" id="UP000199582"/>
    </source>
</evidence>
<feature type="non-terminal residue" evidence="1">
    <location>
        <position position="1"/>
    </location>
</feature>
<organism evidence="1 2">
    <name type="scientific">Roseovarius azorensis</name>
    <dbReference type="NCBI Taxonomy" id="1287727"/>
    <lineage>
        <taxon>Bacteria</taxon>
        <taxon>Pseudomonadati</taxon>
        <taxon>Pseudomonadota</taxon>
        <taxon>Alphaproteobacteria</taxon>
        <taxon>Rhodobacterales</taxon>
        <taxon>Roseobacteraceae</taxon>
        <taxon>Roseovarius</taxon>
    </lineage>
</organism>
<accession>A0A1H7WTH7</accession>
<sequence>IGCLFSDFVLARAIKWRQALPVSAQRLTKKALRDLASDEKKAELAVQVRILESIEETIRLARDLAPRAEALRAVAPKLRAKRSGAAVDVFLTEDAVAPASMLSPCIRGTSIPMTDRAARRFCDRLVELGVAHELTGRPTFRLYGIAP</sequence>
<name>A0A1H7WTH7_9RHOB</name>
<dbReference type="AlphaFoldDB" id="A0A1H7WTH7"/>
<evidence type="ECO:0008006" key="3">
    <source>
        <dbReference type="Google" id="ProtNLM"/>
    </source>
</evidence>
<reference evidence="1 2" key="1">
    <citation type="submission" date="2016-10" db="EMBL/GenBank/DDBJ databases">
        <authorList>
            <person name="de Groot N.N."/>
        </authorList>
    </citation>
    <scope>NUCLEOTIDE SEQUENCE [LARGE SCALE GENOMIC DNA]</scope>
    <source>
        <strain evidence="1 2">DSM 100674</strain>
    </source>
</reference>
<dbReference type="EMBL" id="FOAG01000017">
    <property type="protein sequence ID" value="SEM24674.1"/>
    <property type="molecule type" value="Genomic_DNA"/>
</dbReference>
<dbReference type="OrthoDB" id="7865302at2"/>
<dbReference type="Proteomes" id="UP000199582">
    <property type="component" value="Unassembled WGS sequence"/>
</dbReference>
<proteinExistence type="predicted"/>
<dbReference type="STRING" id="1287727.SAMN05443999_1171"/>
<dbReference type="InterPro" id="IPR009843">
    <property type="entry name" value="DUF1403"/>
</dbReference>
<gene>
    <name evidence="1" type="ORF">SAMN05443999_1171</name>
</gene>
<keyword evidence="2" id="KW-1185">Reference proteome</keyword>
<protein>
    <recommendedName>
        <fullName evidence="3">DUF1403 family protein</fullName>
    </recommendedName>
</protein>
<evidence type="ECO:0000313" key="1">
    <source>
        <dbReference type="EMBL" id="SEM24674.1"/>
    </source>
</evidence>
<dbReference type="Pfam" id="PF07183">
    <property type="entry name" value="DUF1403"/>
    <property type="match status" value="1"/>
</dbReference>